<evidence type="ECO:0000259" key="2">
    <source>
        <dbReference type="Pfam" id="PF16220"/>
    </source>
</evidence>
<dbReference type="InterPro" id="IPR032623">
    <property type="entry name" value="FecR_N"/>
</dbReference>
<dbReference type="Pfam" id="PF16220">
    <property type="entry name" value="DUF4880"/>
    <property type="match status" value="1"/>
</dbReference>
<evidence type="ECO:0000259" key="1">
    <source>
        <dbReference type="Pfam" id="PF04773"/>
    </source>
</evidence>
<evidence type="ECO:0000313" key="3">
    <source>
        <dbReference type="EMBL" id="MQA54856.1"/>
    </source>
</evidence>
<protein>
    <submittedName>
        <fullName evidence="3">DUF4880 domain-containing protein</fullName>
    </submittedName>
</protein>
<proteinExistence type="predicted"/>
<gene>
    <name evidence="3" type="ORF">GDH07_16185</name>
</gene>
<sequence>MSRQRLDPVVEQAIDWMVRLRAGEADPRLEHELATWLANDAAHAQAWKQLQARLGTSFNTLRALDQRLPGQAGEARQLLLSPHASRRQLLRGLAGLGLLGGGLWLGARTQVGETLLADFSTGRGQRRDFILPDGSRLSLDAESSVDLSFNHQQRLVLLRHGQLLIQVARDPSRPLLVRTLQGQVQALGTRFLVSQEADASRVVVQEHSVRLRLRTGPVQDLQQGQAALLHPGRIELLAQDQAYRGDWLNGRLSVLDDSLEQVIAALRPYCRGFVRVSQAVSQLRVQGVFPLDDPERALDALAQTLPIRIERYSPWLTLIQPRS</sequence>
<dbReference type="Gene3D" id="2.60.120.1440">
    <property type="match status" value="1"/>
</dbReference>
<dbReference type="PANTHER" id="PTHR30273">
    <property type="entry name" value="PERIPLASMIC SIGNAL SENSOR AND SIGMA FACTOR ACTIVATOR FECR-RELATED"/>
    <property type="match status" value="1"/>
</dbReference>
<reference evidence="3 4" key="1">
    <citation type="submission" date="2019-10" db="EMBL/GenBank/DDBJ databases">
        <title>Pseudomonas dajingensis sp. nov., isolated from the profound head ulcers of farmed Murray cod (Maccullochella peelii peelii).</title>
        <authorList>
            <person name="Liu Y."/>
        </authorList>
    </citation>
    <scope>NUCLEOTIDE SEQUENCE [LARGE SCALE GENOMIC DNA]</scope>
    <source>
        <strain evidence="3 4">MC042</strain>
    </source>
</reference>
<accession>A0A7X1U5D9</accession>
<dbReference type="EMBL" id="WHUV01000002">
    <property type="protein sequence ID" value="MQA54856.1"/>
    <property type="molecule type" value="Genomic_DNA"/>
</dbReference>
<dbReference type="AlphaFoldDB" id="A0A7X1U5D9"/>
<name>A0A7X1U5D9_9PSED</name>
<dbReference type="Proteomes" id="UP000486534">
    <property type="component" value="Unassembled WGS sequence"/>
</dbReference>
<dbReference type="InterPro" id="IPR006860">
    <property type="entry name" value="FecR"/>
</dbReference>
<dbReference type="RefSeq" id="WP_343038259.1">
    <property type="nucleotide sequence ID" value="NZ_WHUV01000002.1"/>
</dbReference>
<feature type="domain" description="FecR protein" evidence="1">
    <location>
        <begin position="118"/>
        <end position="209"/>
    </location>
</feature>
<feature type="domain" description="FecR N-terminal" evidence="2">
    <location>
        <begin position="11"/>
        <end position="52"/>
    </location>
</feature>
<dbReference type="PIRSF" id="PIRSF018266">
    <property type="entry name" value="FecR"/>
    <property type="match status" value="1"/>
</dbReference>
<evidence type="ECO:0000313" key="4">
    <source>
        <dbReference type="Proteomes" id="UP000486534"/>
    </source>
</evidence>
<organism evidence="3 4">
    <name type="scientific">Pseudomonas piscis</name>
    <dbReference type="NCBI Taxonomy" id="2614538"/>
    <lineage>
        <taxon>Bacteria</taxon>
        <taxon>Pseudomonadati</taxon>
        <taxon>Pseudomonadota</taxon>
        <taxon>Gammaproteobacteria</taxon>
        <taxon>Pseudomonadales</taxon>
        <taxon>Pseudomonadaceae</taxon>
        <taxon>Pseudomonas</taxon>
    </lineage>
</organism>
<comment type="caution">
    <text evidence="3">The sequence shown here is derived from an EMBL/GenBank/DDBJ whole genome shotgun (WGS) entry which is preliminary data.</text>
</comment>
<dbReference type="Pfam" id="PF04773">
    <property type="entry name" value="FecR"/>
    <property type="match status" value="1"/>
</dbReference>
<dbReference type="GO" id="GO:0016989">
    <property type="term" value="F:sigma factor antagonist activity"/>
    <property type="evidence" value="ECO:0007669"/>
    <property type="project" value="TreeGrafter"/>
</dbReference>
<dbReference type="InterPro" id="IPR012373">
    <property type="entry name" value="Ferrdict_sens_TM"/>
</dbReference>
<dbReference type="PANTHER" id="PTHR30273:SF2">
    <property type="entry name" value="PROTEIN FECR"/>
    <property type="match status" value="1"/>
</dbReference>